<dbReference type="Proteomes" id="UP000811899">
    <property type="component" value="Unassembled WGS sequence"/>
</dbReference>
<dbReference type="RefSeq" id="WP_214169618.1">
    <property type="nucleotide sequence ID" value="NZ_JAHCVJ010000001.1"/>
</dbReference>
<sequence length="85" mass="9603">MSTPQITPNTVLMNPAEVNPHAQTAQIMTVAKAKDAFLKAEEKAKSDSVNISKEALRMSKEAQDIEDEAEYDRRRKAEEDRQEQV</sequence>
<name>A0AAW4KW57_9BACT</name>
<protein>
    <submittedName>
        <fullName evidence="2">Uncharacterized protein</fullName>
    </submittedName>
</protein>
<proteinExistence type="predicted"/>
<comment type="caution">
    <text evidence="2">The sequence shown here is derived from an EMBL/GenBank/DDBJ whole genome shotgun (WGS) entry which is preliminary data.</text>
</comment>
<feature type="region of interest" description="Disordered" evidence="1">
    <location>
        <begin position="42"/>
        <end position="85"/>
    </location>
</feature>
<dbReference type="EMBL" id="JAHCVJ010000001">
    <property type="protein sequence ID" value="MBT0662823.1"/>
    <property type="molecule type" value="Genomic_DNA"/>
</dbReference>
<accession>A0AAW4KW57</accession>
<evidence type="ECO:0000256" key="1">
    <source>
        <dbReference type="SAM" id="MobiDB-lite"/>
    </source>
</evidence>
<gene>
    <name evidence="2" type="ORF">KI809_00790</name>
</gene>
<dbReference type="AlphaFoldDB" id="A0AAW4KW57"/>
<organism evidence="2 3">
    <name type="scientific">Geoanaerobacter pelophilus</name>
    <dbReference type="NCBI Taxonomy" id="60036"/>
    <lineage>
        <taxon>Bacteria</taxon>
        <taxon>Pseudomonadati</taxon>
        <taxon>Thermodesulfobacteriota</taxon>
        <taxon>Desulfuromonadia</taxon>
        <taxon>Geobacterales</taxon>
        <taxon>Geobacteraceae</taxon>
        <taxon>Geoanaerobacter</taxon>
    </lineage>
</organism>
<feature type="compositionally biased region" description="Basic and acidic residues" evidence="1">
    <location>
        <begin position="54"/>
        <end position="63"/>
    </location>
</feature>
<reference evidence="2 3" key="1">
    <citation type="submission" date="2021-05" db="EMBL/GenBank/DDBJ databases">
        <title>The draft genome of Geobacter pelophilus DSM 12255.</title>
        <authorList>
            <person name="Xu Z."/>
            <person name="Masuda Y."/>
            <person name="Itoh H."/>
            <person name="Senoo K."/>
        </authorList>
    </citation>
    <scope>NUCLEOTIDE SEQUENCE [LARGE SCALE GENOMIC DNA]</scope>
    <source>
        <strain evidence="2 3">DSM 12255</strain>
    </source>
</reference>
<keyword evidence="3" id="KW-1185">Reference proteome</keyword>
<feature type="compositionally biased region" description="Basic and acidic residues" evidence="1">
    <location>
        <begin position="71"/>
        <end position="85"/>
    </location>
</feature>
<evidence type="ECO:0000313" key="2">
    <source>
        <dbReference type="EMBL" id="MBT0662823.1"/>
    </source>
</evidence>
<evidence type="ECO:0000313" key="3">
    <source>
        <dbReference type="Proteomes" id="UP000811899"/>
    </source>
</evidence>